<evidence type="ECO:0000256" key="1">
    <source>
        <dbReference type="SAM" id="MobiDB-lite"/>
    </source>
</evidence>
<feature type="transmembrane region" description="Helical" evidence="2">
    <location>
        <begin position="66"/>
        <end position="90"/>
    </location>
</feature>
<dbReference type="EMBL" id="CAXAMN010022250">
    <property type="protein sequence ID" value="CAK9067696.1"/>
    <property type="molecule type" value="Genomic_DNA"/>
</dbReference>
<protein>
    <submittedName>
        <fullName evidence="3">Uncharacterized protein</fullName>
    </submittedName>
</protein>
<reference evidence="3 4" key="1">
    <citation type="submission" date="2024-02" db="EMBL/GenBank/DDBJ databases">
        <authorList>
            <person name="Chen Y."/>
            <person name="Shah S."/>
            <person name="Dougan E. K."/>
            <person name="Thang M."/>
            <person name="Chan C."/>
        </authorList>
    </citation>
    <scope>NUCLEOTIDE SEQUENCE [LARGE SCALE GENOMIC DNA]</scope>
</reference>
<evidence type="ECO:0000313" key="4">
    <source>
        <dbReference type="Proteomes" id="UP001642484"/>
    </source>
</evidence>
<keyword evidence="4" id="KW-1185">Reference proteome</keyword>
<dbReference type="Proteomes" id="UP001642484">
    <property type="component" value="Unassembled WGS sequence"/>
</dbReference>
<keyword evidence="2" id="KW-0812">Transmembrane</keyword>
<comment type="caution">
    <text evidence="3">The sequence shown here is derived from an EMBL/GenBank/DDBJ whole genome shotgun (WGS) entry which is preliminary data.</text>
</comment>
<gene>
    <name evidence="3" type="ORF">CCMP2556_LOCUS33261</name>
</gene>
<keyword evidence="2" id="KW-1133">Transmembrane helix</keyword>
<proteinExistence type="predicted"/>
<name>A0ABP0NVT6_9DINO</name>
<feature type="compositionally biased region" description="Basic and acidic residues" evidence="1">
    <location>
        <begin position="194"/>
        <end position="204"/>
    </location>
</feature>
<organism evidence="3 4">
    <name type="scientific">Durusdinium trenchii</name>
    <dbReference type="NCBI Taxonomy" id="1381693"/>
    <lineage>
        <taxon>Eukaryota</taxon>
        <taxon>Sar</taxon>
        <taxon>Alveolata</taxon>
        <taxon>Dinophyceae</taxon>
        <taxon>Suessiales</taxon>
        <taxon>Symbiodiniaceae</taxon>
        <taxon>Durusdinium</taxon>
    </lineage>
</organism>
<sequence length="233" mass="25424">MLECSSFSCRSAVRIVRQFGIWSRRSGRLGVVEKGRMRRSGRASEQELLDGWLSKAKSPTTRPPSVCFTGAFFFSVWNGIMAFAMVGPTLAKALRDPTVANLVRVGCVLLFPHVLVGLIMPLFLGGLILFMVTTWPYFFASYKFYKQIPPRPPPVPPPSLAALPDPGVKAEEGTAGVTPVPIVVEAKVVGVVGGEKEETNETNEKNQTSNAPNGSEVPEVQVVKIVEKKDDMF</sequence>
<evidence type="ECO:0000313" key="3">
    <source>
        <dbReference type="EMBL" id="CAK9067696.1"/>
    </source>
</evidence>
<keyword evidence="2" id="KW-0472">Membrane</keyword>
<accession>A0ABP0NVT6</accession>
<feature type="transmembrane region" description="Helical" evidence="2">
    <location>
        <begin position="110"/>
        <end position="138"/>
    </location>
</feature>
<feature type="region of interest" description="Disordered" evidence="1">
    <location>
        <begin position="193"/>
        <end position="221"/>
    </location>
</feature>
<evidence type="ECO:0000256" key="2">
    <source>
        <dbReference type="SAM" id="Phobius"/>
    </source>
</evidence>